<accession>A0ABT3GEZ9</accession>
<dbReference type="Pfam" id="PF19897">
    <property type="entry name" value="DUF6370"/>
    <property type="match status" value="1"/>
</dbReference>
<feature type="chain" id="PRO_5045446880" evidence="1">
    <location>
        <begin position="23"/>
        <end position="112"/>
    </location>
</feature>
<name>A0ABT3GEZ9_9BACT</name>
<evidence type="ECO:0000313" key="3">
    <source>
        <dbReference type="Proteomes" id="UP001320876"/>
    </source>
</evidence>
<dbReference type="EMBL" id="JAPDDT010000002">
    <property type="protein sequence ID" value="MCW1921858.1"/>
    <property type="molecule type" value="Genomic_DNA"/>
</dbReference>
<protein>
    <submittedName>
        <fullName evidence="2">DUF6370 family protein</fullName>
    </submittedName>
</protein>
<proteinExistence type="predicted"/>
<keyword evidence="3" id="KW-1185">Reference proteome</keyword>
<evidence type="ECO:0000256" key="1">
    <source>
        <dbReference type="SAM" id="SignalP"/>
    </source>
</evidence>
<evidence type="ECO:0000313" key="2">
    <source>
        <dbReference type="EMBL" id="MCW1921858.1"/>
    </source>
</evidence>
<organism evidence="2 3">
    <name type="scientific">Luteolibacter arcticus</name>
    <dbReference type="NCBI Taxonomy" id="1581411"/>
    <lineage>
        <taxon>Bacteria</taxon>
        <taxon>Pseudomonadati</taxon>
        <taxon>Verrucomicrobiota</taxon>
        <taxon>Verrucomicrobiia</taxon>
        <taxon>Verrucomicrobiales</taxon>
        <taxon>Verrucomicrobiaceae</taxon>
        <taxon>Luteolibacter</taxon>
    </lineage>
</organism>
<dbReference type="RefSeq" id="WP_264485968.1">
    <property type="nucleotide sequence ID" value="NZ_JAPDDT010000002.1"/>
</dbReference>
<reference evidence="2 3" key="1">
    <citation type="submission" date="2022-10" db="EMBL/GenBank/DDBJ databases">
        <title>Luteolibacter arcticus strain CCTCC AB 2014275, whole genome shotgun sequencing project.</title>
        <authorList>
            <person name="Zhao G."/>
            <person name="Shen L."/>
        </authorList>
    </citation>
    <scope>NUCLEOTIDE SEQUENCE [LARGE SCALE GENOMIC DNA]</scope>
    <source>
        <strain evidence="2 3">CCTCC AB 2014275</strain>
    </source>
</reference>
<dbReference type="InterPro" id="IPR045950">
    <property type="entry name" value="DUF6370"/>
</dbReference>
<gene>
    <name evidence="2" type="ORF">OKA05_04800</name>
</gene>
<comment type="caution">
    <text evidence="2">The sequence shown here is derived from an EMBL/GenBank/DDBJ whole genome shotgun (WGS) entry which is preliminary data.</text>
</comment>
<feature type="signal peptide" evidence="1">
    <location>
        <begin position="1"/>
        <end position="22"/>
    </location>
</feature>
<dbReference type="Proteomes" id="UP001320876">
    <property type="component" value="Unassembled WGS sequence"/>
</dbReference>
<keyword evidence="1" id="KW-0732">Signal</keyword>
<sequence length="112" mass="11843">MKILTTILMSAAAAAFASGGLAAEETKGKTVTLEGTATCAKCDLGTEDTCATVLQVKDGDKTVTYYITGEPDKEFHKKICKSSKEAKATGTVSDKDGKKMLEVTSIEEKTKK</sequence>